<dbReference type="Pfam" id="PF00472">
    <property type="entry name" value="RF-1"/>
    <property type="match status" value="1"/>
</dbReference>
<accession>A0A066WF26</accession>
<dbReference type="RefSeq" id="XP_013245421.1">
    <property type="nucleotide sequence ID" value="XM_013389967.1"/>
</dbReference>
<evidence type="ECO:0000313" key="5">
    <source>
        <dbReference type="EMBL" id="KDN52582.1"/>
    </source>
</evidence>
<dbReference type="PROSITE" id="PS00745">
    <property type="entry name" value="RF_PROK_I"/>
    <property type="match status" value="1"/>
</dbReference>
<dbReference type="GO" id="GO:0032543">
    <property type="term" value="P:mitochondrial translation"/>
    <property type="evidence" value="ECO:0007669"/>
    <property type="project" value="UniProtKB-ARBA"/>
</dbReference>
<dbReference type="GO" id="GO:0003747">
    <property type="term" value="F:translation release factor activity"/>
    <property type="evidence" value="ECO:0007669"/>
    <property type="project" value="InterPro"/>
</dbReference>
<comment type="caution">
    <text evidence="5">The sequence shown here is derived from an EMBL/GenBank/DDBJ whole genome shotgun (WGS) entry which is preliminary data.</text>
</comment>
<keyword evidence="2" id="KW-0488">Methylation</keyword>
<dbReference type="FunCoup" id="A0A066WF26">
    <property type="interactions" value="469"/>
</dbReference>
<keyword evidence="6" id="KW-1185">Reference proteome</keyword>
<dbReference type="InterPro" id="IPR050057">
    <property type="entry name" value="Prokaryotic/Mito_RF"/>
</dbReference>
<proteinExistence type="inferred from homology"/>
<dbReference type="HOGENOM" id="CLU_036856_0_8_1"/>
<dbReference type="Proteomes" id="UP000027361">
    <property type="component" value="Unassembled WGS sequence"/>
</dbReference>
<dbReference type="EMBL" id="JMSN01000008">
    <property type="protein sequence ID" value="KDN52582.1"/>
    <property type="molecule type" value="Genomic_DNA"/>
</dbReference>
<dbReference type="Gene3D" id="3.30.160.20">
    <property type="match status" value="1"/>
</dbReference>
<gene>
    <name evidence="5" type="ORF">K437DRAFT_266438</name>
</gene>
<dbReference type="InterPro" id="IPR000352">
    <property type="entry name" value="Pep_chain_release_fac_I"/>
</dbReference>
<evidence type="ECO:0000256" key="3">
    <source>
        <dbReference type="ARBA" id="ARBA00022917"/>
    </source>
</evidence>
<name>A0A066WF26_TILAU</name>
<organism evidence="5 6">
    <name type="scientific">Tilletiaria anomala (strain ATCC 24038 / CBS 436.72 / UBC 951)</name>
    <dbReference type="NCBI Taxonomy" id="1037660"/>
    <lineage>
        <taxon>Eukaryota</taxon>
        <taxon>Fungi</taxon>
        <taxon>Dikarya</taxon>
        <taxon>Basidiomycota</taxon>
        <taxon>Ustilaginomycotina</taxon>
        <taxon>Exobasidiomycetes</taxon>
        <taxon>Georgefischeriales</taxon>
        <taxon>Tilletiariaceae</taxon>
        <taxon>Tilletiaria</taxon>
    </lineage>
</organism>
<protein>
    <submittedName>
        <fullName evidence="5">Release factor</fullName>
    </submittedName>
</protein>
<dbReference type="Gene3D" id="3.30.70.1660">
    <property type="match status" value="1"/>
</dbReference>
<comment type="similarity">
    <text evidence="1">Belongs to the prokaryotic/mitochondrial release factor family.</text>
</comment>
<dbReference type="InParanoid" id="A0A066WF26"/>
<dbReference type="FunFam" id="3.30.160.20:FF:000070">
    <property type="entry name" value="Related to MRF1-peptide chain release factor, mitochondrial"/>
    <property type="match status" value="1"/>
</dbReference>
<dbReference type="InterPro" id="IPR005139">
    <property type="entry name" value="PCRF"/>
</dbReference>
<dbReference type="OrthoDB" id="2019491at2759"/>
<keyword evidence="3" id="KW-0648">Protein biosynthesis</keyword>
<dbReference type="AlphaFoldDB" id="A0A066WF26"/>
<dbReference type="PANTHER" id="PTHR43804:SF7">
    <property type="entry name" value="LD18447P"/>
    <property type="match status" value="1"/>
</dbReference>
<evidence type="ECO:0000256" key="2">
    <source>
        <dbReference type="ARBA" id="ARBA00022481"/>
    </source>
</evidence>
<dbReference type="GeneID" id="25265862"/>
<reference evidence="5 6" key="1">
    <citation type="submission" date="2014-05" db="EMBL/GenBank/DDBJ databases">
        <title>Draft genome sequence of a rare smut relative, Tilletiaria anomala UBC 951.</title>
        <authorList>
            <consortium name="DOE Joint Genome Institute"/>
            <person name="Toome M."/>
            <person name="Kuo A."/>
            <person name="Henrissat B."/>
            <person name="Lipzen A."/>
            <person name="Tritt A."/>
            <person name="Yoshinaga Y."/>
            <person name="Zane M."/>
            <person name="Barry K."/>
            <person name="Grigoriev I.V."/>
            <person name="Spatafora J.W."/>
            <person name="Aimea M.C."/>
        </authorList>
    </citation>
    <scope>NUCLEOTIDE SEQUENCE [LARGE SCALE GENOMIC DNA]</scope>
    <source>
        <strain evidence="5 6">UBC 951</strain>
    </source>
</reference>
<dbReference type="InterPro" id="IPR045853">
    <property type="entry name" value="Pep_chain_release_fac_I_sf"/>
</dbReference>
<dbReference type="SUPFAM" id="SSF75620">
    <property type="entry name" value="Release factor"/>
    <property type="match status" value="1"/>
</dbReference>
<dbReference type="Pfam" id="PF03462">
    <property type="entry name" value="PCRF"/>
    <property type="match status" value="1"/>
</dbReference>
<evidence type="ECO:0000313" key="6">
    <source>
        <dbReference type="Proteomes" id="UP000027361"/>
    </source>
</evidence>
<dbReference type="GO" id="GO:0005739">
    <property type="term" value="C:mitochondrion"/>
    <property type="evidence" value="ECO:0007669"/>
    <property type="project" value="GOC"/>
</dbReference>
<dbReference type="PANTHER" id="PTHR43804">
    <property type="entry name" value="LD18447P"/>
    <property type="match status" value="1"/>
</dbReference>
<feature type="domain" description="Prokaryotic-type class I peptide chain release factors" evidence="4">
    <location>
        <begin position="270"/>
        <end position="286"/>
    </location>
</feature>
<evidence type="ECO:0000259" key="4">
    <source>
        <dbReference type="PROSITE" id="PS00745"/>
    </source>
</evidence>
<dbReference type="STRING" id="1037660.A0A066WF26"/>
<dbReference type="SMART" id="SM00937">
    <property type="entry name" value="PCRF"/>
    <property type="match status" value="1"/>
</dbReference>
<dbReference type="Gene3D" id="6.10.140.1950">
    <property type="match status" value="1"/>
</dbReference>
<evidence type="ECO:0000256" key="1">
    <source>
        <dbReference type="ARBA" id="ARBA00010835"/>
    </source>
</evidence>
<sequence length="422" mass="46992">MRRMVQVRKTLLEQASSSSISVQASRLVSMLEDISAQWDVFTALHREYASSLTLQETEKDESMRALAEEECVMLFEQMEEMRDTFRVALLKDYSSFARLAREQILSAKPGEEPDSSKSASLADAAGTSKPRAVIMEFRPGVGGQESGLFTSQVVRMYRKFAENVGWEVEELSLIPMEVNASTGGGDGVKEAIIQISARGGREDAEIYDRLKWEAGVHRVQRIPTTQSLGKLQTSTMAIVVLPSDTDDGGSEQQKADDVVDPKDVKTEVMRSRGAGGQHVNKTESAIRLTHLPSGITVSMQDSRSQHQNRTKAWAILRARLLDAKLREEMAANRAVRKDQVASMERSDRVRTFNFPQDRVTDHRLGLSLSGIDSIIEGDFDGEWSDGLGRLMQGLALQDEENRIAELQSLWLEASTRVDVARK</sequence>